<protein>
    <submittedName>
        <fullName evidence="4">S9 family peptidase</fullName>
    </submittedName>
</protein>
<dbReference type="PANTHER" id="PTHR42776:SF27">
    <property type="entry name" value="DIPEPTIDYL PEPTIDASE FAMILY MEMBER 6"/>
    <property type="match status" value="1"/>
</dbReference>
<dbReference type="Pfam" id="PF00326">
    <property type="entry name" value="Peptidase_S9"/>
    <property type="match status" value="1"/>
</dbReference>
<name>A0A399STV6_9BACT</name>
<dbReference type="AlphaFoldDB" id="A0A399STV6"/>
<dbReference type="Proteomes" id="UP000265926">
    <property type="component" value="Unassembled WGS sequence"/>
</dbReference>
<proteinExistence type="predicted"/>
<keyword evidence="2" id="KW-0732">Signal</keyword>
<feature type="chain" id="PRO_5017382400" evidence="2">
    <location>
        <begin position="20"/>
        <end position="921"/>
    </location>
</feature>
<dbReference type="SUPFAM" id="SSF53474">
    <property type="entry name" value="alpha/beta-Hydrolases"/>
    <property type="match status" value="1"/>
</dbReference>
<dbReference type="OrthoDB" id="9812921at2"/>
<feature type="signal peptide" evidence="2">
    <location>
        <begin position="1"/>
        <end position="19"/>
    </location>
</feature>
<dbReference type="InterPro" id="IPR001375">
    <property type="entry name" value="Peptidase_S9_cat"/>
</dbReference>
<organism evidence="4 5">
    <name type="scientific">Maribellus luteus</name>
    <dbReference type="NCBI Taxonomy" id="2305463"/>
    <lineage>
        <taxon>Bacteria</taxon>
        <taxon>Pseudomonadati</taxon>
        <taxon>Bacteroidota</taxon>
        <taxon>Bacteroidia</taxon>
        <taxon>Marinilabiliales</taxon>
        <taxon>Prolixibacteraceae</taxon>
        <taxon>Maribellus</taxon>
    </lineage>
</organism>
<dbReference type="GO" id="GO:0004252">
    <property type="term" value="F:serine-type endopeptidase activity"/>
    <property type="evidence" value="ECO:0007669"/>
    <property type="project" value="TreeGrafter"/>
</dbReference>
<dbReference type="GO" id="GO:0006508">
    <property type="term" value="P:proteolysis"/>
    <property type="evidence" value="ECO:0007669"/>
    <property type="project" value="InterPro"/>
</dbReference>
<reference evidence="4 5" key="1">
    <citation type="submission" date="2018-08" db="EMBL/GenBank/DDBJ databases">
        <title>Pallidiluteibacterium maritimus gen. nov., sp. nov., isolated from coastal sediment.</title>
        <authorList>
            <person name="Zhou L.Y."/>
        </authorList>
    </citation>
    <scope>NUCLEOTIDE SEQUENCE [LARGE SCALE GENOMIC DNA]</scope>
    <source>
        <strain evidence="4 5">XSD2</strain>
    </source>
</reference>
<dbReference type="Gene3D" id="3.40.50.1820">
    <property type="entry name" value="alpha/beta hydrolase"/>
    <property type="match status" value="1"/>
</dbReference>
<dbReference type="RefSeq" id="WP_119439728.1">
    <property type="nucleotide sequence ID" value="NZ_QWGR01000016.1"/>
</dbReference>
<keyword evidence="5" id="KW-1185">Reference proteome</keyword>
<keyword evidence="1" id="KW-0378">Hydrolase</keyword>
<evidence type="ECO:0000256" key="1">
    <source>
        <dbReference type="ARBA" id="ARBA00022801"/>
    </source>
</evidence>
<gene>
    <name evidence="4" type="ORF">D1614_19830</name>
</gene>
<evidence type="ECO:0000256" key="2">
    <source>
        <dbReference type="SAM" id="SignalP"/>
    </source>
</evidence>
<comment type="caution">
    <text evidence="4">The sequence shown here is derived from an EMBL/GenBank/DDBJ whole genome shotgun (WGS) entry which is preliminary data.</text>
</comment>
<dbReference type="EMBL" id="QWGR01000016">
    <property type="protein sequence ID" value="RIJ46224.1"/>
    <property type="molecule type" value="Genomic_DNA"/>
</dbReference>
<evidence type="ECO:0000313" key="5">
    <source>
        <dbReference type="Proteomes" id="UP000265926"/>
    </source>
</evidence>
<dbReference type="InterPro" id="IPR029058">
    <property type="entry name" value="AB_hydrolase_fold"/>
</dbReference>
<dbReference type="SUPFAM" id="SSF82171">
    <property type="entry name" value="DPP6 N-terminal domain-like"/>
    <property type="match status" value="1"/>
</dbReference>
<accession>A0A399STV6</accession>
<evidence type="ECO:0000313" key="4">
    <source>
        <dbReference type="EMBL" id="RIJ46224.1"/>
    </source>
</evidence>
<dbReference type="PANTHER" id="PTHR42776">
    <property type="entry name" value="SERINE PEPTIDASE S9 FAMILY MEMBER"/>
    <property type="match status" value="1"/>
</dbReference>
<evidence type="ECO:0000259" key="3">
    <source>
        <dbReference type="Pfam" id="PF00326"/>
    </source>
</evidence>
<sequence>MKKLLFIFTFSVLAVLAFAQNEKRPLTFDDILKWNRITETHLSNNGKYIVYKEEPWKGDPVLKITTPAGEEKASIKCGTGAKITADSRFLVFTLKAPEDSVRALKLKKTKKEDLPKDQLVIYDLDKGTQEVIEQIKSFKIPAEWSGWIAYQTEKTDTTSRSDKKEKKNGKDETLPLVIKNLINGEEKEFPAVSSYEFSEENKILAFVSEGDSVFDAGVYVWENGNEQKILDAKGDFKQLTLSKTANKVAFLADTTGSKEKSYALYLWSGNESAEIIAANDNKAIPEGWEISSNGRLSFSDNNERLFFGTAPVPAEKDTTKLEEEIPMLDIWHWNEEELQTVQLNNKSRDEKKSYLAVVHLSDNKAVQLETELFSGIDLINKGNADYLLAYSNRPYAVQVMWEGHPNHLDFYLVHIRTGEHKMIKKDCRARPMSSPNGNYLYWYNAIDTTWNTYNIATGKEFVVSIPQQIQVADELNDIPNPPSSYGTAGWLQHDKALLIYDRYDLWQVDPENNSAPLNVTQDGRKNKTSYRLVRFNAERGEALDPSEPLLLKAFDDESKANSYFSFDWEKPEKKKTLLDGNFKLSTPSKAKDADVLVFTKENFRTYPDLLATDLNFKKQVQISDAAPQQKDFIWGTAELVSWRSLDGLTLEGTLHKPENFDTSKKYPMIVNFYEKSSDELLEYRMPEPHRSTIDYHYYTSNGYVVFNPDVHYREGYPGESAFNCVMPGITHILEMGFVDPKRIGAQGHSWGGYQVAYLATRTNLFAAIESGAPVVNMFSAYGGIRWGSGLNRAFQYEHTQSRIGKSIWEAPLRYLENSPLFTLDKIETPILIMHNDDDGAVPWYQGIEFFIGLRRLGKPSWLLNYNDADHWPLKLRDKHDFQIRLAQFFDHYLKGAPMPVWMREGVPATKKGIEMGYELTK</sequence>
<feature type="domain" description="Peptidase S9 prolyl oligopeptidase catalytic" evidence="3">
    <location>
        <begin position="720"/>
        <end position="895"/>
    </location>
</feature>